<keyword evidence="2" id="KW-1185">Reference proteome</keyword>
<evidence type="ECO:0000313" key="1">
    <source>
        <dbReference type="EMBL" id="KAF4955039.1"/>
    </source>
</evidence>
<organism evidence="1 2">
    <name type="scientific">Fusarium sarcochroum</name>
    <dbReference type="NCBI Taxonomy" id="1208366"/>
    <lineage>
        <taxon>Eukaryota</taxon>
        <taxon>Fungi</taxon>
        <taxon>Dikarya</taxon>
        <taxon>Ascomycota</taxon>
        <taxon>Pezizomycotina</taxon>
        <taxon>Sordariomycetes</taxon>
        <taxon>Hypocreomycetidae</taxon>
        <taxon>Hypocreales</taxon>
        <taxon>Nectriaceae</taxon>
        <taxon>Fusarium</taxon>
        <taxon>Fusarium lateritium species complex</taxon>
    </lineage>
</organism>
<proteinExistence type="predicted"/>
<gene>
    <name evidence="1" type="ORF">FSARC_11946</name>
</gene>
<accession>A0A8H4WZ00</accession>
<dbReference type="AlphaFoldDB" id="A0A8H4WZ00"/>
<dbReference type="Proteomes" id="UP000622797">
    <property type="component" value="Unassembled WGS sequence"/>
</dbReference>
<reference evidence="1" key="1">
    <citation type="journal article" date="2020" name="BMC Genomics">
        <title>Correction to: Identification and distribution of gene clusters required for synthesis of sphingolipid metabolism inhibitors in diverse species of the filamentous fungus Fusarium.</title>
        <authorList>
            <person name="Kim H.S."/>
            <person name="Lohmar J.M."/>
            <person name="Busman M."/>
            <person name="Brown D.W."/>
            <person name="Naumann T.A."/>
            <person name="Divon H.H."/>
            <person name="Lysoe E."/>
            <person name="Uhlig S."/>
            <person name="Proctor R.H."/>
        </authorList>
    </citation>
    <scope>NUCLEOTIDE SEQUENCE</scope>
    <source>
        <strain evidence="1">NRRL 20472</strain>
    </source>
</reference>
<dbReference type="OrthoDB" id="5114892at2759"/>
<name>A0A8H4WZ00_9HYPO</name>
<comment type="caution">
    <text evidence="1">The sequence shown here is derived from an EMBL/GenBank/DDBJ whole genome shotgun (WGS) entry which is preliminary data.</text>
</comment>
<reference evidence="1" key="2">
    <citation type="submission" date="2020-05" db="EMBL/GenBank/DDBJ databases">
        <authorList>
            <person name="Kim H.-S."/>
            <person name="Proctor R.H."/>
            <person name="Brown D.W."/>
        </authorList>
    </citation>
    <scope>NUCLEOTIDE SEQUENCE</scope>
    <source>
        <strain evidence="1">NRRL 20472</strain>
    </source>
</reference>
<protein>
    <submittedName>
        <fullName evidence="1">Uncharacterized protein</fullName>
    </submittedName>
</protein>
<evidence type="ECO:0000313" key="2">
    <source>
        <dbReference type="Proteomes" id="UP000622797"/>
    </source>
</evidence>
<dbReference type="EMBL" id="JABEXW010000792">
    <property type="protein sequence ID" value="KAF4955039.1"/>
    <property type="molecule type" value="Genomic_DNA"/>
</dbReference>
<sequence>MASQSTKPSLLEQMIIQLSVDLPVTNKSDLDPPSPNGDTVIRIPTFVYSDCLPTSRDDSDPTTFSLSDLAERVYRGETFSVEKSVQVTCFSWCSIMTFDTDGDCVVSFALQLRFTPEFQKDKDAIVMNYVEAFCSLVEWRNRLVLPIDPEGRIVNTGSTRLERKIGETSETKTREWMEGTARKVHESFENVSHHHPDPKSHEAMTGASASYNVVCEMIQR</sequence>